<keyword evidence="11" id="KW-0539">Nucleus</keyword>
<dbReference type="AlphaFoldDB" id="A0AAD5M1P9"/>
<gene>
    <name evidence="14" type="ORF">P43SY_008139</name>
</gene>
<feature type="region of interest" description="Disordered" evidence="12">
    <location>
        <begin position="45"/>
        <end position="87"/>
    </location>
</feature>
<keyword evidence="3" id="KW-0433">Leucine-rich repeat</keyword>
<name>A0AAD5M1P9_PYTIN</name>
<keyword evidence="15" id="KW-1185">Reference proteome</keyword>
<dbReference type="Proteomes" id="UP001209570">
    <property type="component" value="Unassembled WGS sequence"/>
</dbReference>
<dbReference type="GO" id="GO:0001164">
    <property type="term" value="F:RNA polymerase I core promoter sequence-specific DNA binding"/>
    <property type="evidence" value="ECO:0007669"/>
    <property type="project" value="InterPro"/>
</dbReference>
<evidence type="ECO:0000313" key="14">
    <source>
        <dbReference type="EMBL" id="KAJ0399833.1"/>
    </source>
</evidence>
<protein>
    <recommendedName>
        <fullName evidence="13">Rrn7/TAF1B N-terminal cyclin domain-containing protein</fullName>
    </recommendedName>
</protein>
<organism evidence="14 15">
    <name type="scientific">Pythium insidiosum</name>
    <name type="common">Pythiosis disease agent</name>
    <dbReference type="NCBI Taxonomy" id="114742"/>
    <lineage>
        <taxon>Eukaryota</taxon>
        <taxon>Sar</taxon>
        <taxon>Stramenopiles</taxon>
        <taxon>Oomycota</taxon>
        <taxon>Peronosporomycetes</taxon>
        <taxon>Pythiales</taxon>
        <taxon>Pythiaceae</taxon>
        <taxon>Pythium</taxon>
    </lineage>
</organism>
<keyword evidence="8" id="KW-0805">Transcription regulation</keyword>
<evidence type="ECO:0000256" key="5">
    <source>
        <dbReference type="ARBA" id="ARBA00022737"/>
    </source>
</evidence>
<sequence>MLECVNCGAVGDANFSTNYFGELVCELCGTQSYLQNRTETQDAEDIGLDHDTLSKMRRRTQRKKRARDDGDAAATRRGRRRQPRPKPELMDCILATQHILNELARSLVRLGFPEDYPDVVRELWFVFIETWEAKSARPLLRCFTEFYFKSHAADKAMDPAVTNEVLEQWDAERASQLADMLRSDSKTPPKENEDEDASTSKSGERRRSGPQFVMRSRALDWFGMLDLLGLLLIATRVLNLGVIPSDLYFWIVRGDVPFLNALALCPEELQTSVEHISRFFDVLPRSNWPSTAVIAFRAEYIQHHLELRLPPLNAPMVAFRMCRNLGLPAQVFRNFQWLSAHMNIAGPLPEKPVLQSQRYSTSDQNQSALDSATGIAAYVLAAMRLCPNWHEWIYEFVPRREKFEPPLSEAAAELIPRRELSAFVDHVDALMANSNRSQLPEGFEAHIDALRTRHGRDREDFLGRDYEPHPLRNYPPLYDRGVCIETVKDIEKRLTQLRRAEEERIPIKQEARRRRFTKPSEDDVDANRELVYFYPLYLKDERHCFHGPFEVALEVVCEYVDASSPMVLSWAVPLDRDLLRLASKLEKQHWEAMGMRKTRSATVKTNEPAMDSQEMSGQGDADAPPAEFDEETKETAPEEAVSPQDVVQLSLSTNSIDRLIPLSGMKKLRILSLGRNQIKKIEKLDDVADTLEELWISYNLIATLDGLSGLTNLTTLYLSNNLIKTWDELDKLASLPKLRDVLFVGNPIYDNVTKEEARIQVLKRIPKVAKIDGDMVKQTERDAALGQ</sequence>
<evidence type="ECO:0000313" key="15">
    <source>
        <dbReference type="Proteomes" id="UP001209570"/>
    </source>
</evidence>
<comment type="subcellular location">
    <subcellularLocation>
        <location evidence="1">Nucleus</location>
        <location evidence="1">Nucleolus</location>
    </subcellularLocation>
</comment>
<comment type="similarity">
    <text evidence="2">Belongs to the RRN7/TAF1B family.</text>
</comment>
<keyword evidence="10" id="KW-0804">Transcription</keyword>
<dbReference type="GO" id="GO:0008270">
    <property type="term" value="F:zinc ion binding"/>
    <property type="evidence" value="ECO:0007669"/>
    <property type="project" value="UniProtKB-KW"/>
</dbReference>
<evidence type="ECO:0000256" key="4">
    <source>
        <dbReference type="ARBA" id="ARBA00022723"/>
    </source>
</evidence>
<dbReference type="SMART" id="SM00365">
    <property type="entry name" value="LRR_SD22"/>
    <property type="match status" value="4"/>
</dbReference>
<feature type="domain" description="Rrn7/TAF1B N-terminal cyclin" evidence="13">
    <location>
        <begin position="97"/>
        <end position="266"/>
    </location>
</feature>
<accession>A0AAD5M1P9</accession>
<evidence type="ECO:0000256" key="8">
    <source>
        <dbReference type="ARBA" id="ARBA00023015"/>
    </source>
</evidence>
<dbReference type="Pfam" id="PF12799">
    <property type="entry name" value="LRR_4"/>
    <property type="match status" value="1"/>
</dbReference>
<evidence type="ECO:0000256" key="10">
    <source>
        <dbReference type="ARBA" id="ARBA00023163"/>
    </source>
</evidence>
<reference evidence="14" key="1">
    <citation type="submission" date="2021-12" db="EMBL/GenBank/DDBJ databases">
        <title>Prjna785345.</title>
        <authorList>
            <person name="Rujirawat T."/>
            <person name="Krajaejun T."/>
        </authorList>
    </citation>
    <scope>NUCLEOTIDE SEQUENCE</scope>
    <source>
        <strain evidence="14">Pi057C3</strain>
    </source>
</reference>
<keyword evidence="6" id="KW-0863">Zinc-finger</keyword>
<dbReference type="InterPro" id="IPR001611">
    <property type="entry name" value="Leu-rich_rpt"/>
</dbReference>
<dbReference type="Gene3D" id="3.80.10.10">
    <property type="entry name" value="Ribonuclease Inhibitor"/>
    <property type="match status" value="1"/>
</dbReference>
<dbReference type="EMBL" id="JAKCXM010000170">
    <property type="protein sequence ID" value="KAJ0399833.1"/>
    <property type="molecule type" value="Genomic_DNA"/>
</dbReference>
<evidence type="ECO:0000256" key="7">
    <source>
        <dbReference type="ARBA" id="ARBA00022833"/>
    </source>
</evidence>
<evidence type="ECO:0000259" key="13">
    <source>
        <dbReference type="Pfam" id="PF20644"/>
    </source>
</evidence>
<keyword evidence="7" id="KW-0862">Zinc</keyword>
<proteinExistence type="inferred from homology"/>
<feature type="compositionally biased region" description="Basic and acidic residues" evidence="12">
    <location>
        <begin position="181"/>
        <end position="191"/>
    </location>
</feature>
<dbReference type="InterPro" id="IPR032675">
    <property type="entry name" value="LRR_dom_sf"/>
</dbReference>
<feature type="compositionally biased region" description="Basic residues" evidence="12">
    <location>
        <begin position="55"/>
        <end position="65"/>
    </location>
</feature>
<evidence type="ECO:0000256" key="6">
    <source>
        <dbReference type="ARBA" id="ARBA00022771"/>
    </source>
</evidence>
<dbReference type="Pfam" id="PF20644">
    <property type="entry name" value="Rrn7_cyclin_N"/>
    <property type="match status" value="1"/>
</dbReference>
<evidence type="ECO:0000256" key="3">
    <source>
        <dbReference type="ARBA" id="ARBA00022614"/>
    </source>
</evidence>
<dbReference type="PROSITE" id="PS51450">
    <property type="entry name" value="LRR"/>
    <property type="match status" value="3"/>
</dbReference>
<evidence type="ECO:0000256" key="11">
    <source>
        <dbReference type="ARBA" id="ARBA00023242"/>
    </source>
</evidence>
<evidence type="ECO:0000256" key="2">
    <source>
        <dbReference type="ARBA" id="ARBA00006899"/>
    </source>
</evidence>
<dbReference type="SUPFAM" id="SSF52058">
    <property type="entry name" value="L domain-like"/>
    <property type="match status" value="1"/>
</dbReference>
<feature type="region of interest" description="Disordered" evidence="12">
    <location>
        <begin position="596"/>
        <end position="644"/>
    </location>
</feature>
<evidence type="ECO:0000256" key="1">
    <source>
        <dbReference type="ARBA" id="ARBA00004604"/>
    </source>
</evidence>
<dbReference type="InterPro" id="IPR033599">
    <property type="entry name" value="TAF1B/Rrn7"/>
</dbReference>
<dbReference type="GO" id="GO:0042790">
    <property type="term" value="P:nucleolar large rRNA transcription by RNA polymerase I"/>
    <property type="evidence" value="ECO:0007669"/>
    <property type="project" value="TreeGrafter"/>
</dbReference>
<dbReference type="InterPro" id="IPR025875">
    <property type="entry name" value="Leu-rich_rpt_4"/>
</dbReference>
<dbReference type="PANTHER" id="PTHR31576">
    <property type="entry name" value="TATA BOX-BINDING PROTEIN-ASSOCIATED FACTOR RNA POLYMERASE I SUBUNIT B"/>
    <property type="match status" value="1"/>
</dbReference>
<dbReference type="GO" id="GO:0070860">
    <property type="term" value="C:RNA polymerase I core factor complex"/>
    <property type="evidence" value="ECO:0007669"/>
    <property type="project" value="InterPro"/>
</dbReference>
<comment type="caution">
    <text evidence="14">The sequence shown here is derived from an EMBL/GenBank/DDBJ whole genome shotgun (WGS) entry which is preliminary data.</text>
</comment>
<keyword evidence="9" id="KW-0238">DNA-binding</keyword>
<dbReference type="PANTHER" id="PTHR31576:SF2">
    <property type="entry name" value="TATA BOX-BINDING PROTEIN-ASSOCIATED FACTOR RNA POLYMERASE I SUBUNIT B"/>
    <property type="match status" value="1"/>
</dbReference>
<feature type="region of interest" description="Disordered" evidence="12">
    <location>
        <begin position="180"/>
        <end position="209"/>
    </location>
</feature>
<evidence type="ECO:0000256" key="12">
    <source>
        <dbReference type="SAM" id="MobiDB-lite"/>
    </source>
</evidence>
<dbReference type="InterPro" id="IPR048540">
    <property type="entry name" value="Rrn7_cyclin_N"/>
</dbReference>
<keyword evidence="4" id="KW-0479">Metal-binding</keyword>
<evidence type="ECO:0000256" key="9">
    <source>
        <dbReference type="ARBA" id="ARBA00023125"/>
    </source>
</evidence>
<keyword evidence="5" id="KW-0677">Repeat</keyword>